<evidence type="ECO:0000313" key="5">
    <source>
        <dbReference type="Proteomes" id="UP000575898"/>
    </source>
</evidence>
<dbReference type="AlphaFoldDB" id="A0A840MV05"/>
<dbReference type="PANTHER" id="PTHR43877">
    <property type="entry name" value="AMINOALKYLPHOSPHONATE N-ACETYLTRANSFERASE-RELATED-RELATED"/>
    <property type="match status" value="1"/>
</dbReference>
<dbReference type="EMBL" id="JACHHY010000027">
    <property type="protein sequence ID" value="MBB5020186.1"/>
    <property type="molecule type" value="Genomic_DNA"/>
</dbReference>
<evidence type="ECO:0000256" key="2">
    <source>
        <dbReference type="ARBA" id="ARBA00023315"/>
    </source>
</evidence>
<name>A0A840MV05_9PROT</name>
<keyword evidence="5" id="KW-1185">Reference proteome</keyword>
<comment type="caution">
    <text evidence="4">The sequence shown here is derived from an EMBL/GenBank/DDBJ whole genome shotgun (WGS) entry which is preliminary data.</text>
</comment>
<reference evidence="4 5" key="1">
    <citation type="submission" date="2020-08" db="EMBL/GenBank/DDBJ databases">
        <title>Genomic Encyclopedia of Type Strains, Phase IV (KMG-IV): sequencing the most valuable type-strain genomes for metagenomic binning, comparative biology and taxonomic classification.</title>
        <authorList>
            <person name="Goeker M."/>
        </authorList>
    </citation>
    <scope>NUCLEOTIDE SEQUENCE [LARGE SCALE GENOMIC DNA]</scope>
    <source>
        <strain evidence="4 5">DSM 27165</strain>
    </source>
</reference>
<keyword evidence="1 4" id="KW-0808">Transferase</keyword>
<accession>A0A840MV05</accession>
<dbReference type="Gene3D" id="3.40.630.30">
    <property type="match status" value="1"/>
</dbReference>
<dbReference type="CDD" id="cd04301">
    <property type="entry name" value="NAT_SF"/>
    <property type="match status" value="1"/>
</dbReference>
<dbReference type="GO" id="GO:0016747">
    <property type="term" value="F:acyltransferase activity, transferring groups other than amino-acyl groups"/>
    <property type="evidence" value="ECO:0007669"/>
    <property type="project" value="InterPro"/>
</dbReference>
<dbReference type="InterPro" id="IPR000182">
    <property type="entry name" value="GNAT_dom"/>
</dbReference>
<dbReference type="SUPFAM" id="SSF55729">
    <property type="entry name" value="Acyl-CoA N-acyltransferases (Nat)"/>
    <property type="match status" value="1"/>
</dbReference>
<sequence length="146" mass="16518">MNHIHIRNMVASDVDDIVTLSGELGYITTPTLVQQRMCQLLARDDTFAAVAIDRENRPIGFVHATAYHLFTSPVFSEIMALVVSERHRRQGIGQALVTAAETWAQSQGHTHLRLRSGIHRAEEAHVFYKQIGYDASRTSVLFRKEF</sequence>
<dbReference type="RefSeq" id="WP_184041593.1">
    <property type="nucleotide sequence ID" value="NZ_JACHHY010000027.1"/>
</dbReference>
<feature type="domain" description="N-acetyltransferase" evidence="3">
    <location>
        <begin position="4"/>
        <end position="146"/>
    </location>
</feature>
<dbReference type="InterPro" id="IPR050832">
    <property type="entry name" value="Bact_Acetyltransf"/>
</dbReference>
<dbReference type="Pfam" id="PF00583">
    <property type="entry name" value="Acetyltransf_1"/>
    <property type="match status" value="1"/>
</dbReference>
<protein>
    <submittedName>
        <fullName evidence="4">GNAT superfamily N-acetyltransferase</fullName>
    </submittedName>
</protein>
<dbReference type="PROSITE" id="PS51186">
    <property type="entry name" value="GNAT"/>
    <property type="match status" value="1"/>
</dbReference>
<evidence type="ECO:0000313" key="4">
    <source>
        <dbReference type="EMBL" id="MBB5020186.1"/>
    </source>
</evidence>
<organism evidence="4 5">
    <name type="scientific">Chitinivorax tropicus</name>
    <dbReference type="NCBI Taxonomy" id="714531"/>
    <lineage>
        <taxon>Bacteria</taxon>
        <taxon>Pseudomonadati</taxon>
        <taxon>Pseudomonadota</taxon>
        <taxon>Betaproteobacteria</taxon>
        <taxon>Chitinivorax</taxon>
    </lineage>
</organism>
<evidence type="ECO:0000259" key="3">
    <source>
        <dbReference type="PROSITE" id="PS51186"/>
    </source>
</evidence>
<proteinExistence type="predicted"/>
<keyword evidence="2" id="KW-0012">Acyltransferase</keyword>
<dbReference type="InterPro" id="IPR016181">
    <property type="entry name" value="Acyl_CoA_acyltransferase"/>
</dbReference>
<dbReference type="Proteomes" id="UP000575898">
    <property type="component" value="Unassembled WGS sequence"/>
</dbReference>
<gene>
    <name evidence="4" type="ORF">HNQ59_003503</name>
</gene>
<evidence type="ECO:0000256" key="1">
    <source>
        <dbReference type="ARBA" id="ARBA00022679"/>
    </source>
</evidence>